<protein>
    <submittedName>
        <fullName evidence="4">Transglutaminase-like putative cysteine protease</fullName>
    </submittedName>
</protein>
<reference evidence="4 5" key="1">
    <citation type="submission" date="2020-08" db="EMBL/GenBank/DDBJ databases">
        <title>Sequencing the genomes of 1000 actinobacteria strains.</title>
        <authorList>
            <person name="Klenk H.-P."/>
        </authorList>
    </citation>
    <scope>NUCLEOTIDE SEQUENCE [LARGE SCALE GENOMIC DNA]</scope>
    <source>
        <strain evidence="4 5">DSM 44936</strain>
    </source>
</reference>
<evidence type="ECO:0000313" key="4">
    <source>
        <dbReference type="EMBL" id="MBB6474534.1"/>
    </source>
</evidence>
<dbReference type="RefSeq" id="WP_184983117.1">
    <property type="nucleotide sequence ID" value="NZ_JACHIU010000001.1"/>
</dbReference>
<keyword evidence="4" id="KW-0378">Hydrolase</keyword>
<feature type="compositionally biased region" description="Basic and acidic residues" evidence="1">
    <location>
        <begin position="813"/>
        <end position="825"/>
    </location>
</feature>
<evidence type="ECO:0000256" key="2">
    <source>
        <dbReference type="SAM" id="Phobius"/>
    </source>
</evidence>
<feature type="transmembrane region" description="Helical" evidence="2">
    <location>
        <begin position="219"/>
        <end position="237"/>
    </location>
</feature>
<dbReference type="AlphaFoldDB" id="A0A7X0IH32"/>
<keyword evidence="2" id="KW-0472">Membrane</keyword>
<accession>A0A7X0IH32</accession>
<feature type="transmembrane region" description="Helical" evidence="2">
    <location>
        <begin position="27"/>
        <end position="48"/>
    </location>
</feature>
<feature type="transmembrane region" description="Helical" evidence="2">
    <location>
        <begin position="162"/>
        <end position="179"/>
    </location>
</feature>
<dbReference type="Pfam" id="PF13559">
    <property type="entry name" value="DUF4129"/>
    <property type="match status" value="1"/>
</dbReference>
<dbReference type="SUPFAM" id="SSF54001">
    <property type="entry name" value="Cysteine proteinases"/>
    <property type="match status" value="1"/>
</dbReference>
<proteinExistence type="predicted"/>
<feature type="transmembrane region" description="Helical" evidence="2">
    <location>
        <begin position="60"/>
        <end position="80"/>
    </location>
</feature>
<keyword evidence="2" id="KW-1133">Transmembrane helix</keyword>
<organism evidence="4 5">
    <name type="scientific">Sphaerisporangium rubeum</name>
    <dbReference type="NCBI Taxonomy" id="321317"/>
    <lineage>
        <taxon>Bacteria</taxon>
        <taxon>Bacillati</taxon>
        <taxon>Actinomycetota</taxon>
        <taxon>Actinomycetes</taxon>
        <taxon>Streptosporangiales</taxon>
        <taxon>Streptosporangiaceae</taxon>
        <taxon>Sphaerisporangium</taxon>
    </lineage>
</organism>
<feature type="domain" description="Transglutaminase-like" evidence="3">
    <location>
        <begin position="477"/>
        <end position="546"/>
    </location>
</feature>
<dbReference type="GO" id="GO:0008233">
    <property type="term" value="F:peptidase activity"/>
    <property type="evidence" value="ECO:0007669"/>
    <property type="project" value="UniProtKB-KW"/>
</dbReference>
<feature type="region of interest" description="Disordered" evidence="1">
    <location>
        <begin position="303"/>
        <end position="329"/>
    </location>
</feature>
<dbReference type="EMBL" id="JACHIU010000001">
    <property type="protein sequence ID" value="MBB6474534.1"/>
    <property type="molecule type" value="Genomic_DNA"/>
</dbReference>
<dbReference type="Pfam" id="PF01841">
    <property type="entry name" value="Transglut_core"/>
    <property type="match status" value="1"/>
</dbReference>
<comment type="caution">
    <text evidence="4">The sequence shown here is derived from an EMBL/GenBank/DDBJ whole genome shotgun (WGS) entry which is preliminary data.</text>
</comment>
<feature type="transmembrane region" description="Helical" evidence="2">
    <location>
        <begin position="621"/>
        <end position="642"/>
    </location>
</feature>
<feature type="transmembrane region" description="Helical" evidence="2">
    <location>
        <begin position="139"/>
        <end position="156"/>
    </location>
</feature>
<dbReference type="Proteomes" id="UP000555564">
    <property type="component" value="Unassembled WGS sequence"/>
</dbReference>
<feature type="transmembrane region" description="Helical" evidence="2">
    <location>
        <begin position="113"/>
        <end position="132"/>
    </location>
</feature>
<dbReference type="GO" id="GO:0006508">
    <property type="term" value="P:proteolysis"/>
    <property type="evidence" value="ECO:0007669"/>
    <property type="project" value="UniProtKB-KW"/>
</dbReference>
<gene>
    <name evidence="4" type="ORF">BJ992_003965</name>
</gene>
<dbReference type="Pfam" id="PF11992">
    <property type="entry name" value="TgpA_N"/>
    <property type="match status" value="1"/>
</dbReference>
<evidence type="ECO:0000256" key="1">
    <source>
        <dbReference type="SAM" id="MobiDB-lite"/>
    </source>
</evidence>
<feature type="region of interest" description="Disordered" evidence="1">
    <location>
        <begin position="812"/>
        <end position="831"/>
    </location>
</feature>
<feature type="region of interest" description="Disordered" evidence="1">
    <location>
        <begin position="659"/>
        <end position="682"/>
    </location>
</feature>
<dbReference type="PANTHER" id="PTHR42736:SF1">
    <property type="entry name" value="PROTEIN-GLUTAMINE GAMMA-GLUTAMYLTRANSFERASE"/>
    <property type="match status" value="1"/>
</dbReference>
<dbReference type="InterPro" id="IPR052901">
    <property type="entry name" value="Bact_TGase-like"/>
</dbReference>
<feature type="compositionally biased region" description="Low complexity" evidence="1">
    <location>
        <begin position="572"/>
        <end position="592"/>
    </location>
</feature>
<dbReference type="InterPro" id="IPR025403">
    <property type="entry name" value="TgpA-like_C"/>
</dbReference>
<dbReference type="InterPro" id="IPR021878">
    <property type="entry name" value="TgpA_N"/>
</dbReference>
<keyword evidence="4" id="KW-0645">Protease</keyword>
<dbReference type="InterPro" id="IPR038765">
    <property type="entry name" value="Papain-like_cys_pep_sf"/>
</dbReference>
<keyword evidence="5" id="KW-1185">Reference proteome</keyword>
<dbReference type="Gene3D" id="3.10.620.30">
    <property type="match status" value="1"/>
</dbReference>
<dbReference type="SMART" id="SM00460">
    <property type="entry name" value="TGc"/>
    <property type="match status" value="1"/>
</dbReference>
<evidence type="ECO:0000313" key="5">
    <source>
        <dbReference type="Proteomes" id="UP000555564"/>
    </source>
</evidence>
<dbReference type="InterPro" id="IPR002931">
    <property type="entry name" value="Transglutaminase-like"/>
</dbReference>
<name>A0A7X0IH32_9ACTN</name>
<keyword evidence="2" id="KW-0812">Transmembrane</keyword>
<dbReference type="PANTHER" id="PTHR42736">
    <property type="entry name" value="PROTEIN-GLUTAMINE GAMMA-GLUTAMYLTRANSFERASE"/>
    <property type="match status" value="1"/>
</dbReference>
<feature type="region of interest" description="Disordered" evidence="1">
    <location>
        <begin position="550"/>
        <end position="612"/>
    </location>
</feature>
<evidence type="ECO:0000259" key="3">
    <source>
        <dbReference type="SMART" id="SM00460"/>
    </source>
</evidence>
<sequence length="831" mass="88147">MRVPIAAGLATAAASLTLYPLFQDGPWFWVGLGAVMLVTAASVLTTLRSVPRWLGPPAEVAVLVVFLTAVFVPNDAWWGFIPNTGSLRSLAGLIADGFDDIQSYAAPVPVEPGILVLTAGGIGLIAVLTDLLAVRLGRAALAGLPLLTLYTVPAAVMPDPIGWPAFVVAALGYVALLAADGRERLGRWGRAVLTRRSQITGAAVRVAETPPLSPSGRRIGVAAIALAIALPALLPTLSPNPLFGFGVGSGGEPGNTITIPNPIASLRGQLSQPANATVLTYTNNDDVPRYLRMYSLDTFDGSQWTMSQPRGRPEDRVSENPLPPAPGLSLTAPLKKVSTQVVVSDGVEGMSFLPLPYPASAVRIEGDWRADQSTLMVFSTQDTAGGQPYQVEGWEPQPTPRSLATAQGVSPDRGDSRYLSLPPDLPPQIRGMAADLVRDAETPYEGAVKLQEWFTATGDFTYSLRTQGNGSEALLDFLRNRTGYCEQFAAAMAVMARTVGIPARVGIGYTGGTKINGVWQVRTHDLHAWPELYFEGAGWLRFEPTPSGGLGQATARVPDYSRPSSESGDGDAAANEPSAAPAETDAADTPLGPRRDPRDPDPGAGTDPLDLDQSMGLPAKIGIAAGGLLLLALVPAALRLVTGHRRRRAWSRVAAAPVASGPWPDARTGTAREGTPEGTAGDGRLRRAVYASWRELTDTLVDLGIGYSPSETPRALARRLVEHYEFGTGPAAAVTRIATAEERLRYARTPGEITPLAADLRTARQALRATVSRGRRLRATLLPASTLLRLRGAGETVLDAFDHLETLRLWPRRRPDTTPAGDRDLTSTGSR</sequence>